<dbReference type="GO" id="GO:0036297">
    <property type="term" value="P:interstrand cross-link repair"/>
    <property type="evidence" value="ECO:0007669"/>
    <property type="project" value="InterPro"/>
</dbReference>
<dbReference type="InterPro" id="IPR039684">
    <property type="entry name" value="FANCG"/>
</dbReference>
<dbReference type="InterPro" id="IPR019734">
    <property type="entry name" value="TPR_rpt"/>
</dbReference>
<evidence type="ECO:0000313" key="2">
    <source>
        <dbReference type="Proteomes" id="UP000694523"/>
    </source>
</evidence>
<reference evidence="1" key="1">
    <citation type="submission" date="2025-08" db="UniProtKB">
        <authorList>
            <consortium name="Ensembl"/>
        </authorList>
    </citation>
    <scope>IDENTIFICATION</scope>
</reference>
<dbReference type="InterPro" id="IPR011990">
    <property type="entry name" value="TPR-like_helical_dom_sf"/>
</dbReference>
<dbReference type="GO" id="GO:0043240">
    <property type="term" value="C:Fanconi anaemia nuclear complex"/>
    <property type="evidence" value="ECO:0007669"/>
    <property type="project" value="InterPro"/>
</dbReference>
<dbReference type="PANTHER" id="PTHR15254:SF2">
    <property type="entry name" value="FANCONI ANEMIA GROUP G PROTEIN"/>
    <property type="match status" value="1"/>
</dbReference>
<proteinExistence type="predicted"/>
<dbReference type="SMART" id="SM00028">
    <property type="entry name" value="TPR"/>
    <property type="match status" value="3"/>
</dbReference>
<accession>A0A8C6SW10</accession>
<sequence>MELTVMYNASVFSIALSEFSKLSLFDMVSTESERNGELLESLLLVLEPKDLIELLYICTLIEQGTGRHCTFLETVLKATSIPAPRALVACAHLISGSGFVQMKRPQMALVCFRKAFETDSHCVSALYQSMLIYRQLGNKEAEIKALELLHSVSIFFILAEFDVGSGQLVSSSLLLSSPSLKNLLTVPSALTLLHSLALRCVLHGRSDMNLCSMFKSSVDVPVLPRLADLYLETAAALLMVQRPADCIALCDEVVGTTLDLLPERFELEESDLEPETVPSEPRVNSDKGATVLWVGAAHLLQGHCHIHLKDWKQAITHYTRCIDLLVKVQFKNKDMGKKVASKLSIHQRLKAFSFAGRGICFSQTGQLKEALRDLQLSLHAFPGKEQTLRWCGEVLWRLERRHEAASCWKNFPTDSSKEYVSALSSK</sequence>
<protein>
    <submittedName>
        <fullName evidence="1">FA complementation group G</fullName>
    </submittedName>
</protein>
<evidence type="ECO:0000313" key="1">
    <source>
        <dbReference type="Ensembl" id="ENSNMLP00000011911.1"/>
    </source>
</evidence>
<dbReference type="Proteomes" id="UP000694523">
    <property type="component" value="Unplaced"/>
</dbReference>
<dbReference type="AlphaFoldDB" id="A0A8C6SW10"/>
<dbReference type="SUPFAM" id="SSF48452">
    <property type="entry name" value="TPR-like"/>
    <property type="match status" value="2"/>
</dbReference>
<keyword evidence="2" id="KW-1185">Reference proteome</keyword>
<dbReference type="Ensembl" id="ENSNMLT00000013481.1">
    <property type="protein sequence ID" value="ENSNMLP00000011911.1"/>
    <property type="gene ID" value="ENSNMLG00000008166.1"/>
</dbReference>
<dbReference type="Gene3D" id="1.25.40.10">
    <property type="entry name" value="Tetratricopeptide repeat domain"/>
    <property type="match status" value="1"/>
</dbReference>
<name>A0A8C6SW10_9GOBI</name>
<reference evidence="1" key="2">
    <citation type="submission" date="2025-09" db="UniProtKB">
        <authorList>
            <consortium name="Ensembl"/>
        </authorList>
    </citation>
    <scope>IDENTIFICATION</scope>
</reference>
<dbReference type="PANTHER" id="PTHR15254">
    <property type="entry name" value="FANCONI ANEMIA GROUP G PROTEIN FAMILY MEMBER"/>
    <property type="match status" value="1"/>
</dbReference>
<organism evidence="1 2">
    <name type="scientific">Neogobius melanostomus</name>
    <name type="common">round goby</name>
    <dbReference type="NCBI Taxonomy" id="47308"/>
    <lineage>
        <taxon>Eukaryota</taxon>
        <taxon>Metazoa</taxon>
        <taxon>Chordata</taxon>
        <taxon>Craniata</taxon>
        <taxon>Vertebrata</taxon>
        <taxon>Euteleostomi</taxon>
        <taxon>Actinopterygii</taxon>
        <taxon>Neopterygii</taxon>
        <taxon>Teleostei</taxon>
        <taxon>Neoteleostei</taxon>
        <taxon>Acanthomorphata</taxon>
        <taxon>Gobiaria</taxon>
        <taxon>Gobiiformes</taxon>
        <taxon>Gobioidei</taxon>
        <taxon>Gobiidae</taxon>
        <taxon>Benthophilinae</taxon>
        <taxon>Neogobiini</taxon>
        <taxon>Neogobius</taxon>
    </lineage>
</organism>